<reference evidence="2 3" key="1">
    <citation type="journal article" date="2014" name="Genome Announc.">
        <title>Draft Genome Sequence of Propane- and Butane-Oxidizing Actinobacterium Rhodococcus ruber IEGM 231.</title>
        <authorList>
            <person name="Ivshina I.B."/>
            <person name="Kuyukina M.S."/>
            <person name="Krivoruchko A.V."/>
            <person name="Barbe V."/>
            <person name="Fischer C."/>
        </authorList>
    </citation>
    <scope>NUCLEOTIDE SEQUENCE [LARGE SCALE GENOMIC DNA]</scope>
</reference>
<sequence length="78" mass="8408">MYAAARLGRRCTSSSPTPSSPLPSNSSYRVGKKVRVRTDGTGGSYALLDYLAKRRLSYVPTSGRYPRSGSGRPTPTPK</sequence>
<evidence type="ECO:0000313" key="2">
    <source>
        <dbReference type="EMBL" id="CDZ87206.1"/>
    </source>
</evidence>
<dbReference type="EMBL" id="CCSD01000032">
    <property type="protein sequence ID" value="CDZ87206.1"/>
    <property type="molecule type" value="Genomic_DNA"/>
</dbReference>
<feature type="region of interest" description="Disordered" evidence="1">
    <location>
        <begin position="58"/>
        <end position="78"/>
    </location>
</feature>
<organism evidence="2 3">
    <name type="scientific">Rhodococcus ruber</name>
    <dbReference type="NCBI Taxonomy" id="1830"/>
    <lineage>
        <taxon>Bacteria</taxon>
        <taxon>Bacillati</taxon>
        <taxon>Actinomycetota</taxon>
        <taxon>Actinomycetes</taxon>
        <taxon>Mycobacteriales</taxon>
        <taxon>Nocardiaceae</taxon>
        <taxon>Rhodococcus</taxon>
    </lineage>
</organism>
<evidence type="ECO:0000256" key="1">
    <source>
        <dbReference type="SAM" id="MobiDB-lite"/>
    </source>
</evidence>
<name>A0A098BHK5_9NOCA</name>
<accession>A0A098BHK5</accession>
<feature type="compositionally biased region" description="Low complexity" evidence="1">
    <location>
        <begin position="13"/>
        <end position="27"/>
    </location>
</feature>
<dbReference type="Proteomes" id="UP000042997">
    <property type="component" value="Unassembled WGS sequence"/>
</dbReference>
<gene>
    <name evidence="2" type="ORF">RHRU231_230034</name>
</gene>
<proteinExistence type="predicted"/>
<protein>
    <submittedName>
        <fullName evidence="2">Uncharacterized protein</fullName>
    </submittedName>
</protein>
<dbReference type="AlphaFoldDB" id="A0A098BHK5"/>
<evidence type="ECO:0000313" key="3">
    <source>
        <dbReference type="Proteomes" id="UP000042997"/>
    </source>
</evidence>
<feature type="region of interest" description="Disordered" evidence="1">
    <location>
        <begin position="1"/>
        <end position="34"/>
    </location>
</feature>